<dbReference type="PANTHER" id="PTHR43654:SF1">
    <property type="entry name" value="ISOPENTENYL PHOSPHATE KINASE"/>
    <property type="match status" value="1"/>
</dbReference>
<dbReference type="GO" id="GO:0005829">
    <property type="term" value="C:cytosol"/>
    <property type="evidence" value="ECO:0007669"/>
    <property type="project" value="TreeGrafter"/>
</dbReference>
<sequence>MTADSQKPSIGKVSRLVVKLGTGVLSPTPGTIEADRLRILGESVRDLRKEGVEVIIVSSGAVGLGMAKLGISVRPSDLSTLRACASIGQSLLMDIWSEAFEPLGLIIAQMLLTREDFRSRKSSQNVELTLQRLLEHGAVPIINENDSVSDEEIRFGDNDVLSALLASLCKAEMLAILSTAPGLMTSPEDGDIIPFVSEITPGIEAMAEGTKSSTAVGGMVTKIEAAKIATMSGCAVFVGSGTKPDRLPFILKGEATGTFFAPAGLGLNERKKWLAFFPEPTGGLVLDEGACHAILQEGKSLLAKGLVAFRGEISRSDVVTLENPEGEIIARGICQFSSDELSQVKGKSNDEIHLIFPERNRAEVIHRDHLAPLR</sequence>
<dbReference type="GO" id="GO:0005524">
    <property type="term" value="F:ATP binding"/>
    <property type="evidence" value="ECO:0007669"/>
    <property type="project" value="UniProtKB-KW"/>
</dbReference>
<dbReference type="Gene3D" id="3.40.1160.10">
    <property type="entry name" value="Acetylglutamate kinase-like"/>
    <property type="match status" value="1"/>
</dbReference>
<dbReference type="InterPro" id="IPR005715">
    <property type="entry name" value="Glu_5kinase/COase_Synthase"/>
</dbReference>
<keyword evidence="4" id="KW-0808">Transferase</keyword>
<dbReference type="GO" id="GO:0003723">
    <property type="term" value="F:RNA binding"/>
    <property type="evidence" value="ECO:0007669"/>
    <property type="project" value="InterPro"/>
</dbReference>
<dbReference type="NCBIfam" id="TIGR01027">
    <property type="entry name" value="proB"/>
    <property type="match status" value="1"/>
</dbReference>
<dbReference type="InterPro" id="IPR036974">
    <property type="entry name" value="PUA_sf"/>
</dbReference>
<dbReference type="InterPro" id="IPR002478">
    <property type="entry name" value="PUA"/>
</dbReference>
<dbReference type="PRINTS" id="PR00474">
    <property type="entry name" value="GLU5KINASE"/>
</dbReference>
<dbReference type="SUPFAM" id="SSF88697">
    <property type="entry name" value="PUA domain-like"/>
    <property type="match status" value="1"/>
</dbReference>
<dbReference type="PROSITE" id="PS00902">
    <property type="entry name" value="GLUTAMATE_5_KINASE"/>
    <property type="match status" value="1"/>
</dbReference>
<dbReference type="PANTHER" id="PTHR43654">
    <property type="entry name" value="GLUTAMATE 5-KINASE"/>
    <property type="match status" value="1"/>
</dbReference>
<dbReference type="EMBL" id="UINC01010361">
    <property type="protein sequence ID" value="SVA46116.1"/>
    <property type="molecule type" value="Genomic_DNA"/>
</dbReference>
<feature type="domain" description="PUA" evidence="8">
    <location>
        <begin position="282"/>
        <end position="365"/>
    </location>
</feature>
<dbReference type="Pfam" id="PF00696">
    <property type="entry name" value="AA_kinase"/>
    <property type="match status" value="1"/>
</dbReference>
<dbReference type="PIRSF" id="PIRSF000729">
    <property type="entry name" value="GK"/>
    <property type="match status" value="1"/>
</dbReference>
<evidence type="ECO:0000256" key="4">
    <source>
        <dbReference type="ARBA" id="ARBA00022679"/>
    </source>
</evidence>
<evidence type="ECO:0000256" key="1">
    <source>
        <dbReference type="ARBA" id="ARBA00022490"/>
    </source>
</evidence>
<dbReference type="InterPro" id="IPR019797">
    <property type="entry name" value="Glutamate_5-kinase_CS"/>
</dbReference>
<dbReference type="HAMAP" id="MF_00456">
    <property type="entry name" value="ProB"/>
    <property type="match status" value="1"/>
</dbReference>
<evidence type="ECO:0000313" key="9">
    <source>
        <dbReference type="EMBL" id="SVA46116.1"/>
    </source>
</evidence>
<name>A0A381W0M5_9ZZZZ</name>
<dbReference type="InterPro" id="IPR036393">
    <property type="entry name" value="AceGlu_kinase-like_sf"/>
</dbReference>
<dbReference type="AlphaFoldDB" id="A0A381W0M5"/>
<evidence type="ECO:0000256" key="3">
    <source>
        <dbReference type="ARBA" id="ARBA00022650"/>
    </source>
</evidence>
<dbReference type="Gene3D" id="2.30.130.10">
    <property type="entry name" value="PUA domain"/>
    <property type="match status" value="1"/>
</dbReference>
<keyword evidence="7" id="KW-0067">ATP-binding</keyword>
<dbReference type="GO" id="GO:0004349">
    <property type="term" value="F:glutamate 5-kinase activity"/>
    <property type="evidence" value="ECO:0007669"/>
    <property type="project" value="InterPro"/>
</dbReference>
<protein>
    <recommendedName>
        <fullName evidence="8">PUA domain-containing protein</fullName>
    </recommendedName>
</protein>
<dbReference type="CDD" id="cd04242">
    <property type="entry name" value="AAK_G5K_ProB"/>
    <property type="match status" value="1"/>
</dbReference>
<dbReference type="InterPro" id="IPR011529">
    <property type="entry name" value="Glu_5kinase"/>
</dbReference>
<organism evidence="9">
    <name type="scientific">marine metagenome</name>
    <dbReference type="NCBI Taxonomy" id="408172"/>
    <lineage>
        <taxon>unclassified sequences</taxon>
        <taxon>metagenomes</taxon>
        <taxon>ecological metagenomes</taxon>
    </lineage>
</organism>
<keyword evidence="2" id="KW-0028">Amino-acid biosynthesis</keyword>
<dbReference type="InterPro" id="IPR041739">
    <property type="entry name" value="G5K_ProB"/>
</dbReference>
<reference evidence="9" key="1">
    <citation type="submission" date="2018-05" db="EMBL/GenBank/DDBJ databases">
        <authorList>
            <person name="Lanie J.A."/>
            <person name="Ng W.-L."/>
            <person name="Kazmierczak K.M."/>
            <person name="Andrzejewski T.M."/>
            <person name="Davidsen T.M."/>
            <person name="Wayne K.J."/>
            <person name="Tettelin H."/>
            <person name="Glass J.I."/>
            <person name="Rusch D."/>
            <person name="Podicherti R."/>
            <person name="Tsui H.-C.T."/>
            <person name="Winkler M.E."/>
        </authorList>
    </citation>
    <scope>NUCLEOTIDE SEQUENCE</scope>
</reference>
<dbReference type="SMART" id="SM00359">
    <property type="entry name" value="PUA"/>
    <property type="match status" value="1"/>
</dbReference>
<evidence type="ECO:0000259" key="8">
    <source>
        <dbReference type="SMART" id="SM00359"/>
    </source>
</evidence>
<keyword evidence="3" id="KW-0641">Proline biosynthesis</keyword>
<keyword evidence="5" id="KW-0547">Nucleotide-binding</keyword>
<dbReference type="PROSITE" id="PS50890">
    <property type="entry name" value="PUA"/>
    <property type="match status" value="1"/>
</dbReference>
<evidence type="ECO:0000256" key="7">
    <source>
        <dbReference type="ARBA" id="ARBA00022840"/>
    </source>
</evidence>
<dbReference type="Pfam" id="PF01472">
    <property type="entry name" value="PUA"/>
    <property type="match status" value="1"/>
</dbReference>
<evidence type="ECO:0000256" key="6">
    <source>
        <dbReference type="ARBA" id="ARBA00022777"/>
    </source>
</evidence>
<evidence type="ECO:0000256" key="5">
    <source>
        <dbReference type="ARBA" id="ARBA00022741"/>
    </source>
</evidence>
<dbReference type="InterPro" id="IPR015947">
    <property type="entry name" value="PUA-like_sf"/>
</dbReference>
<keyword evidence="6" id="KW-0418">Kinase</keyword>
<dbReference type="FunFam" id="3.40.1160.10:FF:000006">
    <property type="entry name" value="Glutamate 5-kinase"/>
    <property type="match status" value="1"/>
</dbReference>
<gene>
    <name evidence="9" type="ORF">METZ01_LOCUS98970</name>
</gene>
<dbReference type="CDD" id="cd21157">
    <property type="entry name" value="PUA_G5K"/>
    <property type="match status" value="1"/>
</dbReference>
<dbReference type="GO" id="GO:0008652">
    <property type="term" value="P:amino acid biosynthetic process"/>
    <property type="evidence" value="ECO:0007669"/>
    <property type="project" value="UniProtKB-KW"/>
</dbReference>
<keyword evidence="1" id="KW-0963">Cytoplasm</keyword>
<dbReference type="SUPFAM" id="SSF53633">
    <property type="entry name" value="Carbamate kinase-like"/>
    <property type="match status" value="1"/>
</dbReference>
<accession>A0A381W0M5</accession>
<evidence type="ECO:0000256" key="2">
    <source>
        <dbReference type="ARBA" id="ARBA00022605"/>
    </source>
</evidence>
<dbReference type="InterPro" id="IPR001048">
    <property type="entry name" value="Asp/Glu/Uridylate_kinase"/>
</dbReference>
<proteinExistence type="inferred from homology"/>
<dbReference type="InterPro" id="IPR001057">
    <property type="entry name" value="Glu/AcGlu_kinase"/>
</dbReference>